<evidence type="ECO:0000313" key="2">
    <source>
        <dbReference type="Proteomes" id="UP001162483"/>
    </source>
</evidence>
<reference evidence="1" key="1">
    <citation type="submission" date="2023-05" db="EMBL/GenBank/DDBJ databases">
        <authorList>
            <person name="Stuckert A."/>
        </authorList>
    </citation>
    <scope>NUCLEOTIDE SEQUENCE</scope>
</reference>
<comment type="caution">
    <text evidence="1">The sequence shown here is derived from an EMBL/GenBank/DDBJ whole genome shotgun (WGS) entry which is preliminary data.</text>
</comment>
<sequence>ILICCVQWFCTEQPGSSFSWVPHRLSLPLPFVGCPTTSSFLWGHPLLRVSIHSLVAAQHSFMSSTYRWIQRGLR</sequence>
<evidence type="ECO:0000313" key="1">
    <source>
        <dbReference type="EMBL" id="CAI9577639.1"/>
    </source>
</evidence>
<protein>
    <submittedName>
        <fullName evidence="1">Uncharacterized protein</fullName>
    </submittedName>
</protein>
<keyword evidence="2" id="KW-1185">Reference proteome</keyword>
<dbReference type="EMBL" id="CATNWA010014931">
    <property type="protein sequence ID" value="CAI9577639.1"/>
    <property type="molecule type" value="Genomic_DNA"/>
</dbReference>
<gene>
    <name evidence="1" type="ORF">SPARVUS_LOCUS8750989</name>
</gene>
<feature type="non-terminal residue" evidence="1">
    <location>
        <position position="1"/>
    </location>
</feature>
<dbReference type="Proteomes" id="UP001162483">
    <property type="component" value="Unassembled WGS sequence"/>
</dbReference>
<accession>A0ABN9E073</accession>
<organism evidence="1 2">
    <name type="scientific">Staurois parvus</name>
    <dbReference type="NCBI Taxonomy" id="386267"/>
    <lineage>
        <taxon>Eukaryota</taxon>
        <taxon>Metazoa</taxon>
        <taxon>Chordata</taxon>
        <taxon>Craniata</taxon>
        <taxon>Vertebrata</taxon>
        <taxon>Euteleostomi</taxon>
        <taxon>Amphibia</taxon>
        <taxon>Batrachia</taxon>
        <taxon>Anura</taxon>
        <taxon>Neobatrachia</taxon>
        <taxon>Ranoidea</taxon>
        <taxon>Ranidae</taxon>
        <taxon>Staurois</taxon>
    </lineage>
</organism>
<name>A0ABN9E073_9NEOB</name>
<proteinExistence type="predicted"/>